<dbReference type="RefSeq" id="WP_145711291.1">
    <property type="nucleotide sequence ID" value="NZ_BAAAFY010000001.1"/>
</dbReference>
<evidence type="ECO:0000259" key="11">
    <source>
        <dbReference type="PROSITE" id="PS51764"/>
    </source>
</evidence>
<feature type="transmembrane region" description="Helical" evidence="10">
    <location>
        <begin position="20"/>
        <end position="40"/>
    </location>
</feature>
<feature type="transmembrane region" description="Helical" evidence="10">
    <location>
        <begin position="399"/>
        <end position="419"/>
    </location>
</feature>
<dbReference type="Pfam" id="PF02156">
    <property type="entry name" value="Glyco_hydro_26"/>
    <property type="match status" value="1"/>
</dbReference>
<gene>
    <name evidence="12" type="ORF">LX66_1454</name>
</gene>
<evidence type="ECO:0000313" key="13">
    <source>
        <dbReference type="Proteomes" id="UP000316778"/>
    </source>
</evidence>
<dbReference type="Gene3D" id="3.90.550.10">
    <property type="entry name" value="Spore Coat Polysaccharide Biosynthesis Protein SpsA, Chain A"/>
    <property type="match status" value="1"/>
</dbReference>
<dbReference type="PANTHER" id="PTHR43867">
    <property type="entry name" value="CELLULOSE SYNTHASE CATALYTIC SUBUNIT A [UDP-FORMING]"/>
    <property type="match status" value="1"/>
</dbReference>
<name>A0A562TEY1_CHIJA</name>
<feature type="transmembrane region" description="Helical" evidence="10">
    <location>
        <begin position="440"/>
        <end position="460"/>
    </location>
</feature>
<evidence type="ECO:0000256" key="5">
    <source>
        <dbReference type="ARBA" id="ARBA00022801"/>
    </source>
</evidence>
<dbReference type="InterPro" id="IPR017853">
    <property type="entry name" value="GH"/>
</dbReference>
<evidence type="ECO:0000256" key="2">
    <source>
        <dbReference type="ARBA" id="ARBA00022676"/>
    </source>
</evidence>
<reference evidence="12 13" key="1">
    <citation type="journal article" date="2013" name="Stand. Genomic Sci.">
        <title>Genomic Encyclopedia of Type Strains, Phase I: The one thousand microbial genomes (KMG-I) project.</title>
        <authorList>
            <person name="Kyrpides N.C."/>
            <person name="Woyke T."/>
            <person name="Eisen J.A."/>
            <person name="Garrity G."/>
            <person name="Lilburn T.G."/>
            <person name="Beck B.J."/>
            <person name="Whitman W.B."/>
            <person name="Hugenholtz P."/>
            <person name="Klenk H.P."/>
        </authorList>
    </citation>
    <scope>NUCLEOTIDE SEQUENCE [LARGE SCALE GENOMIC DNA]</scope>
    <source>
        <strain evidence="12 13">DSM 13484</strain>
    </source>
</reference>
<feature type="transmembrane region" description="Helical" evidence="10">
    <location>
        <begin position="360"/>
        <end position="379"/>
    </location>
</feature>
<comment type="caution">
    <text evidence="12">The sequence shown here is derived from an EMBL/GenBank/DDBJ whole genome shotgun (WGS) entry which is preliminary data.</text>
</comment>
<keyword evidence="13" id="KW-1185">Reference proteome</keyword>
<dbReference type="SUPFAM" id="SSF51445">
    <property type="entry name" value="(Trans)glycosidases"/>
    <property type="match status" value="2"/>
</dbReference>
<evidence type="ECO:0000256" key="9">
    <source>
        <dbReference type="PROSITE-ProRule" id="PRU01100"/>
    </source>
</evidence>
<comment type="similarity">
    <text evidence="9">Belongs to the glycosyl hydrolase 26 family.</text>
</comment>
<dbReference type="SUPFAM" id="SSF53448">
    <property type="entry name" value="Nucleotide-diphospho-sugar transferases"/>
    <property type="match status" value="1"/>
</dbReference>
<dbReference type="AlphaFoldDB" id="A0A562TEY1"/>
<feature type="transmembrane region" description="Helical" evidence="10">
    <location>
        <begin position="332"/>
        <end position="353"/>
    </location>
</feature>
<evidence type="ECO:0000256" key="6">
    <source>
        <dbReference type="ARBA" id="ARBA00022989"/>
    </source>
</evidence>
<evidence type="ECO:0000256" key="1">
    <source>
        <dbReference type="ARBA" id="ARBA00004141"/>
    </source>
</evidence>
<dbReference type="GO" id="GO:0016758">
    <property type="term" value="F:hexosyltransferase activity"/>
    <property type="evidence" value="ECO:0007669"/>
    <property type="project" value="TreeGrafter"/>
</dbReference>
<evidence type="ECO:0000256" key="10">
    <source>
        <dbReference type="SAM" id="Phobius"/>
    </source>
</evidence>
<dbReference type="Pfam" id="PF13641">
    <property type="entry name" value="Glyco_tranf_2_3"/>
    <property type="match status" value="1"/>
</dbReference>
<dbReference type="PROSITE" id="PS51764">
    <property type="entry name" value="GH26"/>
    <property type="match status" value="1"/>
</dbReference>
<keyword evidence="6 10" id="KW-1133">Transmembrane helix</keyword>
<keyword evidence="2" id="KW-0328">Glycosyltransferase</keyword>
<dbReference type="Proteomes" id="UP000316778">
    <property type="component" value="Unassembled WGS sequence"/>
</dbReference>
<keyword evidence="3 12" id="KW-0808">Transferase</keyword>
<dbReference type="CDD" id="cd06421">
    <property type="entry name" value="CESA_CelA_like"/>
    <property type="match status" value="1"/>
</dbReference>
<feature type="active site" description="Proton donor" evidence="9">
    <location>
        <position position="689"/>
    </location>
</feature>
<feature type="transmembrane region" description="Helical" evidence="10">
    <location>
        <begin position="46"/>
        <end position="63"/>
    </location>
</feature>
<protein>
    <submittedName>
        <fullName evidence="12">Cellulose synthase/poly-beta-1,6-N-acetylglucosamine synthase-like glycosyltransferase</fullName>
    </submittedName>
</protein>
<feature type="transmembrane region" description="Helical" evidence="10">
    <location>
        <begin position="531"/>
        <end position="548"/>
    </location>
</feature>
<dbReference type="EMBL" id="VLLG01000002">
    <property type="protein sequence ID" value="TWI92072.1"/>
    <property type="molecule type" value="Genomic_DNA"/>
</dbReference>
<dbReference type="InterPro" id="IPR050321">
    <property type="entry name" value="Glycosyltr_2/OpgH_subfam"/>
</dbReference>
<evidence type="ECO:0000256" key="7">
    <source>
        <dbReference type="ARBA" id="ARBA00023136"/>
    </source>
</evidence>
<keyword evidence="7 10" id="KW-0472">Membrane</keyword>
<dbReference type="OrthoDB" id="9802773at2"/>
<evidence type="ECO:0000256" key="8">
    <source>
        <dbReference type="ARBA" id="ARBA00023295"/>
    </source>
</evidence>
<organism evidence="12 13">
    <name type="scientific">Chitinophaga japonensis</name>
    <name type="common">Flexibacter japonensis</name>
    <dbReference type="NCBI Taxonomy" id="104662"/>
    <lineage>
        <taxon>Bacteria</taxon>
        <taxon>Pseudomonadati</taxon>
        <taxon>Bacteroidota</taxon>
        <taxon>Chitinophagia</taxon>
        <taxon>Chitinophagales</taxon>
        <taxon>Chitinophagaceae</taxon>
        <taxon>Chitinophaga</taxon>
    </lineage>
</organism>
<keyword evidence="4 10" id="KW-0812">Transmembrane</keyword>
<dbReference type="GO" id="GO:0004553">
    <property type="term" value="F:hydrolase activity, hydrolyzing O-glycosyl compounds"/>
    <property type="evidence" value="ECO:0007669"/>
    <property type="project" value="InterPro"/>
</dbReference>
<feature type="domain" description="GH26" evidence="11">
    <location>
        <begin position="548"/>
        <end position="859"/>
    </location>
</feature>
<keyword evidence="5 9" id="KW-0378">Hydrolase</keyword>
<feature type="active site" description="Nucleophile" evidence="9">
    <location>
        <position position="794"/>
    </location>
</feature>
<keyword evidence="8 9" id="KW-0326">Glycosidase</keyword>
<evidence type="ECO:0000256" key="4">
    <source>
        <dbReference type="ARBA" id="ARBA00022692"/>
    </source>
</evidence>
<dbReference type="Gene3D" id="3.20.20.80">
    <property type="entry name" value="Glycosidases"/>
    <property type="match status" value="2"/>
</dbReference>
<feature type="transmembrane region" description="Helical" evidence="10">
    <location>
        <begin position="466"/>
        <end position="487"/>
    </location>
</feature>
<dbReference type="InterPro" id="IPR029044">
    <property type="entry name" value="Nucleotide-diphossugar_trans"/>
</dbReference>
<dbReference type="GO" id="GO:0005886">
    <property type="term" value="C:plasma membrane"/>
    <property type="evidence" value="ECO:0007669"/>
    <property type="project" value="TreeGrafter"/>
</dbReference>
<evidence type="ECO:0000256" key="3">
    <source>
        <dbReference type="ARBA" id="ARBA00022679"/>
    </source>
</evidence>
<dbReference type="PANTHER" id="PTHR43867:SF2">
    <property type="entry name" value="CELLULOSE SYNTHASE CATALYTIC SUBUNIT A [UDP-FORMING]"/>
    <property type="match status" value="1"/>
</dbReference>
<proteinExistence type="inferred from homology"/>
<comment type="subcellular location">
    <subcellularLocation>
        <location evidence="1">Membrane</location>
        <topology evidence="1">Multi-pass membrane protein</topology>
    </subcellularLocation>
</comment>
<sequence>MRTPKKAVPPSRAELYTLRLMIGIGIAGMGYFLYCLFNPLQVGYAPFYWLLMAGTVFTCLRILHEWYHYFYITVPRVPPPGRPFTVDIFTTFCAGEPYSMIVETLQAIQAIRYPHSTYLCDEANDPYLAEVCRQLGVHHVTRTDKQDAKAGNINNALKQSGGELCVVLDPDHVPLPGFLDPIIPHFNNEEVGFVQVVQAYDNLRDSLIAKGAAQQTFQFYGPMMMTMNRYGTVLAIGANCTFRRTALASIGGHAAGLAEDMHTAMQLHAKGWRSVYVPEVLTYGLVPSTLSAYYKQQLKWARGTFELLVTSFPRLFSKFTWRQRLHYGTIPFHYFSGVIFLINFLVPILSLMLDLIPFRVDLLSFALTGLPFLSATLAIRHFVQRWVMGENERGNHVVGGLLLIGTWWIYILGLVYTIMRKKVPYIPTPKDDSGEDNWRLNIPNAAIAVASLAAIVYGLYRDWNPYTWVMAGIAAMNCAIMLFNIAVSRQRDLRRLRARVAVIKLAFIYWLQVKQQLWHLRHGLYTGIRRFALLLILFVSFTALYFLTGASRLPEPVTVQTKERSVFYTGIFSPAAPGGRTSLQHVYDYQRRYNTHFGIISLYIPWGDEERCYVPQQLLDSIYNNGSYPMITWEPWAALFRQAAGHEQLSSEKKMLARITEGAFDRYLLKFAEQLRDLHRPVYLRFAHEMDNPSYPWSAAGENTPEEFRAAWRHVHDLFIQHKAYNVMWVWSPWKPGAIDDYFPGHGYVDWIGVTCLNYGALNPDGNDYTFKQLYAPFHRHPLFRAGLPVMVAETGSLGPPGSQEQWLNGAFAAIQQEFPEIKATVLFNSDIDSNVPGAPGSGVLNWKLRDQAACFTLATAKFRAGSGQPSPGKHSAIPALAVYDSPDRQRLHLMDTIRGMHYEKGRHWYRNFHALTRREIEKDLTAMQRLGVNVIRRTGPGVYDRNILSVAKDLHMKVHYSFHIPGPDAAGNIPAPDALAEEIMHTVKALKDDKSIMAWNIGDTLWQQLAARFPQPAALYPQQAYMAWLKKLLIRIKRADPYRPVTMDVSMNERLAATIRRLQRQLPEVDAFGLIINSDTAGIAQIKALAAPCFISQVSVPHYLQLPASTGAVFIGSWQDAGERGHLAFNGIVDHWGRYKPAYYQLGARWGLPAGTALLPEVQVLRPAALTKPGEALTYRALLRRQQQWTLAADRAGQDVRFEWRLVRTNYWGQAVAMKQVGSGPSLKLQIPENPAACRLYLVATKGEDVTTALVPLQIAVR</sequence>
<dbReference type="InterPro" id="IPR022790">
    <property type="entry name" value="GH26_dom"/>
</dbReference>
<accession>A0A562TEY1</accession>
<evidence type="ECO:0000313" key="12">
    <source>
        <dbReference type="EMBL" id="TWI92072.1"/>
    </source>
</evidence>